<accession>A0ABU5MFF7</accession>
<organism evidence="2 3">
    <name type="scientific">Stenotrophomonas muris</name>
    <dbReference type="NCBI Taxonomy" id="2963283"/>
    <lineage>
        <taxon>Bacteria</taxon>
        <taxon>Pseudomonadati</taxon>
        <taxon>Pseudomonadota</taxon>
        <taxon>Gammaproteobacteria</taxon>
        <taxon>Lysobacterales</taxon>
        <taxon>Lysobacteraceae</taxon>
        <taxon>Stenotrophomonas</taxon>
    </lineage>
</organism>
<proteinExistence type="predicted"/>
<comment type="caution">
    <text evidence="2">The sequence shown here is derived from an EMBL/GenBank/DDBJ whole genome shotgun (WGS) entry which is preliminary data.</text>
</comment>
<evidence type="ECO:0000256" key="1">
    <source>
        <dbReference type="SAM" id="MobiDB-lite"/>
    </source>
</evidence>
<gene>
    <name evidence="2" type="ORF">U5F72_05805</name>
</gene>
<sequence length="220" mass="25015">MSAAENPIDRLLARGLTGRDLVSYMLPGIVWLAEHQDETFRLCYHDDAGQVVVEEVAAPGLITRARELGWTPDDPNPDHPYCMFGEAIYHFRRGVHWFATACDDTTEMLPLALPARELEAAKKRDGRRYNEASQARHARARERELKRKREAEERKAVAELTAAVQIAADDFTAQAAKAGKPITPATARRKAWKHIRKCDDWTYHLLLKRLRTMKEQGAKS</sequence>
<evidence type="ECO:0000313" key="2">
    <source>
        <dbReference type="EMBL" id="MDZ7511321.1"/>
    </source>
</evidence>
<dbReference type="Proteomes" id="UP001290894">
    <property type="component" value="Unassembled WGS sequence"/>
</dbReference>
<protein>
    <submittedName>
        <fullName evidence="2">Uncharacterized protein</fullName>
    </submittedName>
</protein>
<evidence type="ECO:0000313" key="3">
    <source>
        <dbReference type="Proteomes" id="UP001290894"/>
    </source>
</evidence>
<feature type="region of interest" description="Disordered" evidence="1">
    <location>
        <begin position="124"/>
        <end position="147"/>
    </location>
</feature>
<dbReference type="EMBL" id="JAXUAC010000007">
    <property type="protein sequence ID" value="MDZ7511321.1"/>
    <property type="molecule type" value="Genomic_DNA"/>
</dbReference>
<keyword evidence="3" id="KW-1185">Reference proteome</keyword>
<dbReference type="RefSeq" id="WP_322546771.1">
    <property type="nucleotide sequence ID" value="NZ_JAXUAC010000007.1"/>
</dbReference>
<name>A0ABU5MFF7_9GAMM</name>
<reference evidence="2 3" key="1">
    <citation type="submission" date="2023-12" db="EMBL/GenBank/DDBJ databases">
        <title>'Antibacterial potential of Stenotrophomonas maltophilia cystic fibrosis isolates' (manuscript under preparation).</title>
        <authorList>
            <person name="Crisan C.V."/>
            <person name="Pettis M."/>
            <person name="Goldberg J.B."/>
        </authorList>
    </citation>
    <scope>NUCLEOTIDE SEQUENCE [LARGE SCALE GENOMIC DNA]</scope>
    <source>
        <strain evidence="2 3">CCV155</strain>
    </source>
</reference>